<feature type="domain" description="DUF7492" evidence="2">
    <location>
        <begin position="40"/>
        <end position="309"/>
    </location>
</feature>
<protein>
    <recommendedName>
        <fullName evidence="2">DUF7492 domain-containing protein</fullName>
    </recommendedName>
</protein>
<comment type="caution">
    <text evidence="3">The sequence shown here is derived from an EMBL/GenBank/DDBJ whole genome shotgun (WGS) entry which is preliminary data.</text>
</comment>
<feature type="region of interest" description="Disordered" evidence="1">
    <location>
        <begin position="399"/>
        <end position="426"/>
    </location>
</feature>
<organism evidence="3 4">
    <name type="scientific">Diplogelasinospora grovesii</name>
    <dbReference type="NCBI Taxonomy" id="303347"/>
    <lineage>
        <taxon>Eukaryota</taxon>
        <taxon>Fungi</taxon>
        <taxon>Dikarya</taxon>
        <taxon>Ascomycota</taxon>
        <taxon>Pezizomycotina</taxon>
        <taxon>Sordariomycetes</taxon>
        <taxon>Sordariomycetidae</taxon>
        <taxon>Sordariales</taxon>
        <taxon>Diplogelasinosporaceae</taxon>
        <taxon>Diplogelasinospora</taxon>
    </lineage>
</organism>
<dbReference type="InterPro" id="IPR055915">
    <property type="entry name" value="DUF7492"/>
</dbReference>
<dbReference type="Pfam" id="PF24320">
    <property type="entry name" value="DUF7492"/>
    <property type="match status" value="1"/>
</dbReference>
<keyword evidence="4" id="KW-1185">Reference proteome</keyword>
<dbReference type="AlphaFoldDB" id="A0AAN6S782"/>
<gene>
    <name evidence="3" type="ORF">QBC46DRAFT_306814</name>
</gene>
<feature type="compositionally biased region" description="Low complexity" evidence="1">
    <location>
        <begin position="416"/>
        <end position="426"/>
    </location>
</feature>
<proteinExistence type="predicted"/>
<accession>A0AAN6S782</accession>
<evidence type="ECO:0000259" key="2">
    <source>
        <dbReference type="Pfam" id="PF24320"/>
    </source>
</evidence>
<dbReference type="EMBL" id="MU853764">
    <property type="protein sequence ID" value="KAK3943682.1"/>
    <property type="molecule type" value="Genomic_DNA"/>
</dbReference>
<name>A0AAN6S782_9PEZI</name>
<evidence type="ECO:0000313" key="4">
    <source>
        <dbReference type="Proteomes" id="UP001303473"/>
    </source>
</evidence>
<evidence type="ECO:0000256" key="1">
    <source>
        <dbReference type="SAM" id="MobiDB-lite"/>
    </source>
</evidence>
<dbReference type="Proteomes" id="UP001303473">
    <property type="component" value="Unassembled WGS sequence"/>
</dbReference>
<evidence type="ECO:0000313" key="3">
    <source>
        <dbReference type="EMBL" id="KAK3943682.1"/>
    </source>
</evidence>
<sequence>MVAFSRPASGSSSPLVGGLVSHFAILLWTGLALIPVCSVRSHSWGEETRRVALNGTLVGPPGYERHHEVRGTIPENDIVWLIPPNGRPDGAVIHTDDKIAKPTQRKLDSSSYSAQFPMLKAAPGDFVTVRYQENGHVTGADNVNPTKPVNRGTVYLYGTTNNDLTDYNLVDIHLNWTADGTGGDGRGRLLATRNYDDGQCHQTLPPGGDTEGIATYRARYYEKAAQDPMGMDLWCQSAVQIPADAPVGKPYTVIWLWDWPDMNKQGAAVPPASFHANTSEYGEYYVTKPEIYTSIQDFDVVDPCDPSIAYYSPSCNKQQQPVRHITNYNEAAVRSQLLNPWLVHVPQAGFKNVTDAAYAPPQNIPFHKLIGIGEKPAFPLASSILDSSHGDGAVTTGGSWNYTGPAPTNGRGSSGTSTTAARAGAATTTTTVTVAVTVPTTVYVEKTVTVAAAANTGGVPTVLPFLGTGGKARAEWAKKKYAPFTA</sequence>
<reference evidence="4" key="1">
    <citation type="journal article" date="2023" name="Mol. Phylogenet. Evol.">
        <title>Genome-scale phylogeny and comparative genomics of the fungal order Sordariales.</title>
        <authorList>
            <person name="Hensen N."/>
            <person name="Bonometti L."/>
            <person name="Westerberg I."/>
            <person name="Brannstrom I.O."/>
            <person name="Guillou S."/>
            <person name="Cros-Aarteil S."/>
            <person name="Calhoun S."/>
            <person name="Haridas S."/>
            <person name="Kuo A."/>
            <person name="Mondo S."/>
            <person name="Pangilinan J."/>
            <person name="Riley R."/>
            <person name="LaButti K."/>
            <person name="Andreopoulos B."/>
            <person name="Lipzen A."/>
            <person name="Chen C."/>
            <person name="Yan M."/>
            <person name="Daum C."/>
            <person name="Ng V."/>
            <person name="Clum A."/>
            <person name="Steindorff A."/>
            <person name="Ohm R.A."/>
            <person name="Martin F."/>
            <person name="Silar P."/>
            <person name="Natvig D.O."/>
            <person name="Lalanne C."/>
            <person name="Gautier V."/>
            <person name="Ament-Velasquez S.L."/>
            <person name="Kruys A."/>
            <person name="Hutchinson M.I."/>
            <person name="Powell A.J."/>
            <person name="Barry K."/>
            <person name="Miller A.N."/>
            <person name="Grigoriev I.V."/>
            <person name="Debuchy R."/>
            <person name="Gladieux P."/>
            <person name="Hiltunen Thoren M."/>
            <person name="Johannesson H."/>
        </authorList>
    </citation>
    <scope>NUCLEOTIDE SEQUENCE [LARGE SCALE GENOMIC DNA]</scope>
    <source>
        <strain evidence="4">CBS 340.73</strain>
    </source>
</reference>